<keyword evidence="2 6" id="KW-0808">Transferase</keyword>
<dbReference type="InterPro" id="IPR036390">
    <property type="entry name" value="WH_DNA-bd_sf"/>
</dbReference>
<dbReference type="PANTHER" id="PTHR43712:SF2">
    <property type="entry name" value="O-METHYLTRANSFERASE CICE"/>
    <property type="match status" value="1"/>
</dbReference>
<dbReference type="Pfam" id="PF00891">
    <property type="entry name" value="Methyltransf_2"/>
    <property type="match status" value="1"/>
</dbReference>
<dbReference type="PANTHER" id="PTHR43712">
    <property type="entry name" value="PUTATIVE (AFU_ORTHOLOGUE AFUA_4G14580)-RELATED"/>
    <property type="match status" value="1"/>
</dbReference>
<dbReference type="Gene3D" id="3.40.50.150">
    <property type="entry name" value="Vaccinia Virus protein VP39"/>
    <property type="match status" value="1"/>
</dbReference>
<dbReference type="RefSeq" id="WP_051491839.1">
    <property type="nucleotide sequence ID" value="NZ_JAME01000008.1"/>
</dbReference>
<dbReference type="InterPro" id="IPR036388">
    <property type="entry name" value="WH-like_DNA-bd_sf"/>
</dbReference>
<feature type="domain" description="O-methyltransferase C-terminal" evidence="4">
    <location>
        <begin position="145"/>
        <end position="358"/>
    </location>
</feature>
<dbReference type="GO" id="GO:0046983">
    <property type="term" value="F:protein dimerization activity"/>
    <property type="evidence" value="ECO:0007669"/>
    <property type="project" value="InterPro"/>
</dbReference>
<dbReference type="EMBL" id="JAME01000008">
    <property type="protein sequence ID" value="ETX29606.1"/>
    <property type="molecule type" value="Genomic_DNA"/>
</dbReference>
<gene>
    <name evidence="6" type="ORF">RISW2_22235</name>
</gene>
<dbReference type="STRING" id="1449351.RISW2_22235"/>
<dbReference type="InterPro" id="IPR016461">
    <property type="entry name" value="COMT-like"/>
</dbReference>
<feature type="domain" description="O-methyltransferase dimerisation" evidence="5">
    <location>
        <begin position="54"/>
        <end position="127"/>
    </location>
</feature>
<evidence type="ECO:0000313" key="7">
    <source>
        <dbReference type="Proteomes" id="UP000023430"/>
    </source>
</evidence>
<evidence type="ECO:0000313" key="6">
    <source>
        <dbReference type="EMBL" id="ETX29606.1"/>
    </source>
</evidence>
<dbReference type="InterPro" id="IPR001077">
    <property type="entry name" value="COMT_C"/>
</dbReference>
<dbReference type="OrthoDB" id="7418600at2"/>
<sequence length="379" mass="40704">MVASVDPPRGIARNRVGIRTRIMRLLARPGLQSWAARFPLTQGRVRRDGAALFEIVQGFVASQVLMALVELRVLHRLMDGAADVDALGAATEVPPERMGQLLQAAAALGLAKRRRDGRFRITARGAALIGVPGLEAMIDHHRILYRDLADPVALLRGSAETELAGFWPYVFGAEGARDTAVVDRYSDLMADSQALVAEDTLAAVPLTQIRHLMDVGGGTGTFAIAAARAAPALKVTLVDLPAVTAAAAARLAREGLGHRIVPVAASFRDEALPEGADAVSLVRVLYDHDDRTVRALLARVHAALPPGGLVLISEPMSGGATPDRAGDIYYAFYTMAMRTGTVRSPERIARLLLEAGFEQVRAPKPRRSFVTRTVTARRR</sequence>
<accession>X7FBY9</accession>
<comment type="caution">
    <text evidence="6">The sequence shown here is derived from an EMBL/GenBank/DDBJ whole genome shotgun (WGS) entry which is preliminary data.</text>
</comment>
<keyword evidence="3" id="KW-0949">S-adenosyl-L-methionine</keyword>
<organism evidence="6 7">
    <name type="scientific">Roseivivax isoporae LMG 25204</name>
    <dbReference type="NCBI Taxonomy" id="1449351"/>
    <lineage>
        <taxon>Bacteria</taxon>
        <taxon>Pseudomonadati</taxon>
        <taxon>Pseudomonadota</taxon>
        <taxon>Alphaproteobacteria</taxon>
        <taxon>Rhodobacterales</taxon>
        <taxon>Roseobacteraceae</taxon>
        <taxon>Roseivivax</taxon>
    </lineage>
</organism>
<evidence type="ECO:0000259" key="4">
    <source>
        <dbReference type="Pfam" id="PF00891"/>
    </source>
</evidence>
<dbReference type="PATRIC" id="fig|1449351.3.peg.1387"/>
<dbReference type="SUPFAM" id="SSF46785">
    <property type="entry name" value="Winged helix' DNA-binding domain"/>
    <property type="match status" value="1"/>
</dbReference>
<dbReference type="Pfam" id="PF08100">
    <property type="entry name" value="Dimerisation"/>
    <property type="match status" value="1"/>
</dbReference>
<dbReference type="InterPro" id="IPR029063">
    <property type="entry name" value="SAM-dependent_MTases_sf"/>
</dbReference>
<dbReference type="InterPro" id="IPR012967">
    <property type="entry name" value="COMT_dimerisation"/>
</dbReference>
<evidence type="ECO:0000256" key="2">
    <source>
        <dbReference type="ARBA" id="ARBA00022679"/>
    </source>
</evidence>
<dbReference type="Proteomes" id="UP000023430">
    <property type="component" value="Unassembled WGS sequence"/>
</dbReference>
<name>X7FBY9_9RHOB</name>
<keyword evidence="7" id="KW-1185">Reference proteome</keyword>
<evidence type="ECO:0000256" key="1">
    <source>
        <dbReference type="ARBA" id="ARBA00022603"/>
    </source>
</evidence>
<dbReference type="GO" id="GO:0032259">
    <property type="term" value="P:methylation"/>
    <property type="evidence" value="ECO:0007669"/>
    <property type="project" value="UniProtKB-KW"/>
</dbReference>
<dbReference type="SUPFAM" id="SSF53335">
    <property type="entry name" value="S-adenosyl-L-methionine-dependent methyltransferases"/>
    <property type="match status" value="1"/>
</dbReference>
<keyword evidence="1" id="KW-0489">Methyltransferase</keyword>
<dbReference type="Gene3D" id="1.10.10.10">
    <property type="entry name" value="Winged helix-like DNA-binding domain superfamily/Winged helix DNA-binding domain"/>
    <property type="match status" value="1"/>
</dbReference>
<evidence type="ECO:0000259" key="5">
    <source>
        <dbReference type="Pfam" id="PF08100"/>
    </source>
</evidence>
<dbReference type="AlphaFoldDB" id="X7FBY9"/>
<reference evidence="6 7" key="1">
    <citation type="submission" date="2014-01" db="EMBL/GenBank/DDBJ databases">
        <title>Roseivivax isoporae LMG 25204 Genome Sequencing.</title>
        <authorList>
            <person name="Lai Q."/>
            <person name="Li G."/>
            <person name="Shao Z."/>
        </authorList>
    </citation>
    <scope>NUCLEOTIDE SEQUENCE [LARGE SCALE GENOMIC DNA]</scope>
    <source>
        <strain evidence="6 7">LMG 25204</strain>
    </source>
</reference>
<dbReference type="CDD" id="cd02440">
    <property type="entry name" value="AdoMet_MTases"/>
    <property type="match status" value="1"/>
</dbReference>
<proteinExistence type="predicted"/>
<protein>
    <submittedName>
        <fullName evidence="6">SAM-dependent methlyltransferase</fullName>
    </submittedName>
</protein>
<dbReference type="PROSITE" id="PS51683">
    <property type="entry name" value="SAM_OMT_II"/>
    <property type="match status" value="1"/>
</dbReference>
<dbReference type="eggNOG" id="COG2230">
    <property type="taxonomic scope" value="Bacteria"/>
</dbReference>
<dbReference type="GO" id="GO:0008171">
    <property type="term" value="F:O-methyltransferase activity"/>
    <property type="evidence" value="ECO:0007669"/>
    <property type="project" value="InterPro"/>
</dbReference>
<evidence type="ECO:0000256" key="3">
    <source>
        <dbReference type="ARBA" id="ARBA00022691"/>
    </source>
</evidence>